<dbReference type="SUPFAM" id="SSF54292">
    <property type="entry name" value="2Fe-2S ferredoxin-like"/>
    <property type="match status" value="1"/>
</dbReference>
<dbReference type="InterPro" id="IPR036010">
    <property type="entry name" value="2Fe-2S_ferredoxin-like_sf"/>
</dbReference>
<dbReference type="PANTHER" id="PTHR43644:SF1">
    <property type="entry name" value="NAD(P)H-FLAVIN REDUCTASE"/>
    <property type="match status" value="1"/>
</dbReference>
<gene>
    <name evidence="4" type="primary">fdx</name>
    <name evidence="4" type="ORF">BRLA_c018850</name>
</gene>
<dbReference type="HOGENOM" id="CLU_082632_5_2_9"/>
<dbReference type="PROSITE" id="PS51085">
    <property type="entry name" value="2FE2S_FER_2"/>
    <property type="match status" value="1"/>
</dbReference>
<dbReference type="CDD" id="cd00207">
    <property type="entry name" value="fer2"/>
    <property type="match status" value="1"/>
</dbReference>
<accession>A0A075R0U9</accession>
<dbReference type="Pfam" id="PF00111">
    <property type="entry name" value="Fer2"/>
    <property type="match status" value="1"/>
</dbReference>
<dbReference type="GO" id="GO:0051536">
    <property type="term" value="F:iron-sulfur cluster binding"/>
    <property type="evidence" value="ECO:0007669"/>
    <property type="project" value="InterPro"/>
</dbReference>
<evidence type="ECO:0000259" key="3">
    <source>
        <dbReference type="PROSITE" id="PS51085"/>
    </source>
</evidence>
<reference evidence="4 5" key="1">
    <citation type="journal article" date="2011" name="J. Bacteriol.">
        <title>Genome sequence of Brevibacillus laterosporus LMG 15441, a pathogen of invertebrates.</title>
        <authorList>
            <person name="Djukic M."/>
            <person name="Poehlein A."/>
            <person name="Thurmer A."/>
            <person name="Daniel R."/>
        </authorList>
    </citation>
    <scope>NUCLEOTIDE SEQUENCE [LARGE SCALE GENOMIC DNA]</scope>
    <source>
        <strain evidence="4 5">LMG 15441</strain>
    </source>
</reference>
<dbReference type="EMBL" id="CP007806">
    <property type="protein sequence ID" value="AIG26207.1"/>
    <property type="molecule type" value="Genomic_DNA"/>
</dbReference>
<protein>
    <submittedName>
        <fullName evidence="4">2Fe-2S ferredoxin Fdx</fullName>
    </submittedName>
</protein>
<evidence type="ECO:0000313" key="4">
    <source>
        <dbReference type="EMBL" id="AIG26207.1"/>
    </source>
</evidence>
<dbReference type="AlphaFoldDB" id="A0A075R0U9"/>
<organism evidence="4 5">
    <name type="scientific">Brevibacillus laterosporus LMG 15441</name>
    <dbReference type="NCBI Taxonomy" id="1042163"/>
    <lineage>
        <taxon>Bacteria</taxon>
        <taxon>Bacillati</taxon>
        <taxon>Bacillota</taxon>
        <taxon>Bacilli</taxon>
        <taxon>Bacillales</taxon>
        <taxon>Paenibacillaceae</taxon>
        <taxon>Brevibacillus</taxon>
    </lineage>
</organism>
<dbReference type="KEGG" id="blr:BRLA_c018850"/>
<dbReference type="InterPro" id="IPR001041">
    <property type="entry name" value="2Fe-2S_ferredoxin-type"/>
</dbReference>
<sequence length="114" mass="12919">MPKVTFYPSKKTIKARPGQTILQLSRVARVAIPTRCDGNAACLLCKVTIEKGTASPLSAGEERKLAERDKARGMRLACQVRVLEEDLVVRIPESRWKSVVEKALERQRLEEEEW</sequence>
<dbReference type="STRING" id="1042163.BRLA_c018850"/>
<name>A0A075R0U9_BRELA</name>
<feature type="domain" description="2Fe-2S ferredoxin-type" evidence="3">
    <location>
        <begin position="2"/>
        <end position="95"/>
    </location>
</feature>
<proteinExistence type="predicted"/>
<evidence type="ECO:0000313" key="5">
    <source>
        <dbReference type="Proteomes" id="UP000005850"/>
    </source>
</evidence>
<keyword evidence="5" id="KW-1185">Reference proteome</keyword>
<keyword evidence="2" id="KW-0274">FAD</keyword>
<dbReference type="eggNOG" id="COG0633">
    <property type="taxonomic scope" value="Bacteria"/>
</dbReference>
<dbReference type="RefSeq" id="WP_003338524.1">
    <property type="nucleotide sequence ID" value="NZ_CP007806.1"/>
</dbReference>
<keyword evidence="1" id="KW-0285">Flavoprotein</keyword>
<dbReference type="InterPro" id="IPR012675">
    <property type="entry name" value="Beta-grasp_dom_sf"/>
</dbReference>
<dbReference type="PANTHER" id="PTHR43644">
    <property type="entry name" value="NA(+)-TRANSLOCATING NADH-QUINONE REDUCTASE SUBUNIT"/>
    <property type="match status" value="1"/>
</dbReference>
<evidence type="ECO:0000256" key="1">
    <source>
        <dbReference type="ARBA" id="ARBA00022630"/>
    </source>
</evidence>
<dbReference type="Proteomes" id="UP000005850">
    <property type="component" value="Chromosome"/>
</dbReference>
<evidence type="ECO:0000256" key="2">
    <source>
        <dbReference type="ARBA" id="ARBA00022827"/>
    </source>
</evidence>
<dbReference type="Gene3D" id="3.10.20.30">
    <property type="match status" value="1"/>
</dbReference>